<sequence length="182" mass="19899">PDMASIIKLHATGMPVMVVFFVTGFYHVHNMTMANQPLVIDRYVIKMKEAIRRPRNSMSDGEAGRLAPTVPGNASVTSALRGLSIAGCFSYRRKSIPRTCGYDEGTLLRLDMAASRNKFDTANSWRPVLKRLPCLAPASVTGTSVFTPVTAPALSFSACNWQARYRSRALTALISVFPGESK</sequence>
<evidence type="ECO:0000313" key="2">
    <source>
        <dbReference type="EMBL" id="TXC10864.1"/>
    </source>
</evidence>
<organism evidence="2 3">
    <name type="scientific">Fusarium oxysporum f. sp. cubense</name>
    <dbReference type="NCBI Taxonomy" id="61366"/>
    <lineage>
        <taxon>Eukaryota</taxon>
        <taxon>Fungi</taxon>
        <taxon>Dikarya</taxon>
        <taxon>Ascomycota</taxon>
        <taxon>Pezizomycotina</taxon>
        <taxon>Sordariomycetes</taxon>
        <taxon>Hypocreomycetidae</taxon>
        <taxon>Hypocreales</taxon>
        <taxon>Nectriaceae</taxon>
        <taxon>Fusarium</taxon>
        <taxon>Fusarium oxysporum species complex</taxon>
    </lineage>
</organism>
<keyword evidence="1" id="KW-0472">Membrane</keyword>
<feature type="transmembrane region" description="Helical" evidence="1">
    <location>
        <begin position="6"/>
        <end position="28"/>
    </location>
</feature>
<protein>
    <submittedName>
        <fullName evidence="2">Uncharacterized protein</fullName>
    </submittedName>
</protein>
<gene>
    <name evidence="2" type="ORF">FocTR4_00006482</name>
</gene>
<proteinExistence type="predicted"/>
<keyword evidence="1" id="KW-0812">Transmembrane</keyword>
<keyword evidence="1" id="KW-1133">Transmembrane helix</keyword>
<evidence type="ECO:0000313" key="3">
    <source>
        <dbReference type="Proteomes" id="UP000321331"/>
    </source>
</evidence>
<name>A0A5C6TKS5_FUSOC</name>
<reference evidence="2 3" key="1">
    <citation type="submission" date="2019-07" db="EMBL/GenBank/DDBJ databases">
        <title>The First High-Quality Draft Genome Sequence of the Causal Agent of the Current Panama Disease Epidemic.</title>
        <authorList>
            <person name="Warmington R.J."/>
            <person name="Kay W."/>
            <person name="Jeffries A."/>
            <person name="Bebber D."/>
            <person name="Moore K."/>
            <person name="Studholme D.J."/>
        </authorList>
    </citation>
    <scope>NUCLEOTIDE SEQUENCE [LARGE SCALE GENOMIC DNA]</scope>
    <source>
        <strain evidence="2 3">TR4</strain>
    </source>
</reference>
<evidence type="ECO:0000256" key="1">
    <source>
        <dbReference type="SAM" id="Phobius"/>
    </source>
</evidence>
<feature type="non-terminal residue" evidence="2">
    <location>
        <position position="1"/>
    </location>
</feature>
<accession>A0A5C6TKS5</accession>
<dbReference type="EMBL" id="VMNF01000003">
    <property type="protein sequence ID" value="TXC10864.1"/>
    <property type="molecule type" value="Genomic_DNA"/>
</dbReference>
<comment type="caution">
    <text evidence="2">The sequence shown here is derived from an EMBL/GenBank/DDBJ whole genome shotgun (WGS) entry which is preliminary data.</text>
</comment>
<dbReference type="AlphaFoldDB" id="A0A5C6TKS5"/>
<dbReference type="Proteomes" id="UP000321331">
    <property type="component" value="Unassembled WGS sequence"/>
</dbReference>